<dbReference type="Gene3D" id="3.40.50.880">
    <property type="match status" value="1"/>
</dbReference>
<sequence length="270" mass="30021">MDAAKPLLIGLSPRLLYKTPDGFEIKSKSIQYLEQNLAHLIAKHGGLVFMVPSLESSGLLEKDDLNVHQYAEILDGLVLQGGVDICPILYGEEPIEVMANHKTDPIRDRYELKLLKAFATRNKPVLGICRGFQLMNVFKGGTLFQDLPTQLPSNLAHFKSELYEKLTHRVEITPGGMLQQMYTAGGEIVSIHHQGVKKLGNGLRVEATSEDGLVEAFSSTQDGFFVGVQWHPEFHIDEEERFLSSEPLVKKFLEACKGPLVKPSENILGL</sequence>
<dbReference type="EMBL" id="CP020946">
    <property type="protein sequence ID" value="ASD65172.1"/>
    <property type="molecule type" value="Genomic_DNA"/>
</dbReference>
<dbReference type="InterPro" id="IPR011697">
    <property type="entry name" value="Peptidase_C26"/>
</dbReference>
<proteinExistence type="predicted"/>
<protein>
    <submittedName>
        <fullName evidence="1">Glutamine amidotransferase</fullName>
    </submittedName>
</protein>
<dbReference type="InterPro" id="IPR029062">
    <property type="entry name" value="Class_I_gatase-like"/>
</dbReference>
<dbReference type="Proteomes" id="UP000197003">
    <property type="component" value="Chromosome"/>
</dbReference>
<organism evidence="1 2">
    <name type="scientific">Bdellovibrio bacteriovorus</name>
    <dbReference type="NCBI Taxonomy" id="959"/>
    <lineage>
        <taxon>Bacteria</taxon>
        <taxon>Pseudomonadati</taxon>
        <taxon>Bdellovibrionota</taxon>
        <taxon>Bdellovibrionia</taxon>
        <taxon>Bdellovibrionales</taxon>
        <taxon>Pseudobdellovibrionaceae</taxon>
        <taxon>Bdellovibrio</taxon>
    </lineage>
</organism>
<reference evidence="1 2" key="1">
    <citation type="submission" date="2017-04" db="EMBL/GenBank/DDBJ databases">
        <title>Whole genome sequence of Bdellovibrio bacteriovorus strain SSB218315.</title>
        <authorList>
            <person name="Oyedara O."/>
            <person name="Rodriguez-Perez M.A."/>
        </authorList>
    </citation>
    <scope>NUCLEOTIDE SEQUENCE [LARGE SCALE GENOMIC DNA]</scope>
    <source>
        <strain evidence="1 2">SSB218315</strain>
    </source>
</reference>
<dbReference type="GO" id="GO:0005829">
    <property type="term" value="C:cytosol"/>
    <property type="evidence" value="ECO:0007669"/>
    <property type="project" value="TreeGrafter"/>
</dbReference>
<dbReference type="GO" id="GO:0006598">
    <property type="term" value="P:polyamine catabolic process"/>
    <property type="evidence" value="ECO:0007669"/>
    <property type="project" value="TreeGrafter"/>
</dbReference>
<dbReference type="SUPFAM" id="SSF52317">
    <property type="entry name" value="Class I glutamine amidotransferase-like"/>
    <property type="match status" value="1"/>
</dbReference>
<dbReference type="InterPro" id="IPR044668">
    <property type="entry name" value="PuuD-like"/>
</dbReference>
<dbReference type="GO" id="GO:0016740">
    <property type="term" value="F:transferase activity"/>
    <property type="evidence" value="ECO:0007669"/>
    <property type="project" value="UniProtKB-KW"/>
</dbReference>
<dbReference type="OrthoDB" id="5289487at2"/>
<dbReference type="PROSITE" id="PS51273">
    <property type="entry name" value="GATASE_TYPE_1"/>
    <property type="match status" value="1"/>
</dbReference>
<dbReference type="PANTHER" id="PTHR43235:SF1">
    <property type="entry name" value="GLUTAMINE AMIDOTRANSFERASE PB2B2.05-RELATED"/>
    <property type="match status" value="1"/>
</dbReference>
<keyword evidence="1" id="KW-0315">Glutamine amidotransferase</keyword>
<dbReference type="GO" id="GO:0033969">
    <property type="term" value="F:gamma-glutamyl-gamma-aminobutyrate hydrolase activity"/>
    <property type="evidence" value="ECO:0007669"/>
    <property type="project" value="TreeGrafter"/>
</dbReference>
<evidence type="ECO:0000313" key="1">
    <source>
        <dbReference type="EMBL" id="ASD65172.1"/>
    </source>
</evidence>
<gene>
    <name evidence="1" type="ORF">B9G79_17155</name>
</gene>
<dbReference type="AlphaFoldDB" id="A0A1Z3NCG8"/>
<keyword evidence="1" id="KW-0808">Transferase</keyword>
<name>A0A1Z3NCG8_BDEBC</name>
<dbReference type="CDD" id="cd01745">
    <property type="entry name" value="GATase1_2"/>
    <property type="match status" value="1"/>
</dbReference>
<dbReference type="PANTHER" id="PTHR43235">
    <property type="entry name" value="GLUTAMINE AMIDOTRANSFERASE PB2B2.05-RELATED"/>
    <property type="match status" value="1"/>
</dbReference>
<dbReference type="Pfam" id="PF07722">
    <property type="entry name" value="Peptidase_C26"/>
    <property type="match status" value="1"/>
</dbReference>
<evidence type="ECO:0000313" key="2">
    <source>
        <dbReference type="Proteomes" id="UP000197003"/>
    </source>
</evidence>
<dbReference type="RefSeq" id="WP_088566574.1">
    <property type="nucleotide sequence ID" value="NZ_CP020946.1"/>
</dbReference>
<accession>A0A1Z3NCG8</accession>